<dbReference type="InterPro" id="IPR031107">
    <property type="entry name" value="Small_HSP"/>
</dbReference>
<keyword evidence="6" id="KW-1185">Reference proteome</keyword>
<evidence type="ECO:0000259" key="4">
    <source>
        <dbReference type="PROSITE" id="PS51203"/>
    </source>
</evidence>
<dbReference type="KEGG" id="tle:Tlet_0015"/>
<protein>
    <submittedName>
        <fullName evidence="5">Heat shock protein Hsp20</fullName>
    </submittedName>
</protein>
<dbReference type="AlphaFoldDB" id="A8F352"/>
<name>A8F352_PSELT</name>
<dbReference type="STRING" id="416591.Tlet_0015"/>
<evidence type="ECO:0000313" key="6">
    <source>
        <dbReference type="Proteomes" id="UP000002016"/>
    </source>
</evidence>
<dbReference type="HOGENOM" id="CLU_046737_9_0_0"/>
<dbReference type="InterPro" id="IPR007052">
    <property type="entry name" value="CS_dom"/>
</dbReference>
<accession>A8F352</accession>
<evidence type="ECO:0000256" key="2">
    <source>
        <dbReference type="RuleBase" id="RU003616"/>
    </source>
</evidence>
<dbReference type="PANTHER" id="PTHR11527">
    <property type="entry name" value="HEAT-SHOCK PROTEIN 20 FAMILY MEMBER"/>
    <property type="match status" value="1"/>
</dbReference>
<evidence type="ECO:0000256" key="1">
    <source>
        <dbReference type="PROSITE-ProRule" id="PRU00285"/>
    </source>
</evidence>
<comment type="similarity">
    <text evidence="1 2">Belongs to the small heat shock protein (HSP20) family.</text>
</comment>
<dbReference type="PROSITE" id="PS51203">
    <property type="entry name" value="CS"/>
    <property type="match status" value="1"/>
</dbReference>
<dbReference type="CDD" id="cd06464">
    <property type="entry name" value="ACD_sHsps-like"/>
    <property type="match status" value="1"/>
</dbReference>
<evidence type="ECO:0000259" key="3">
    <source>
        <dbReference type="PROSITE" id="PS01031"/>
    </source>
</evidence>
<proteinExistence type="inferred from homology"/>
<gene>
    <name evidence="5" type="ordered locus">Tlet_0015</name>
</gene>
<sequence>MLLERREDFMKPFRELQREIDRLFEDFFAPVTRRSTVYSYLPDVDVYETDDSVVVEVEVPGMDKKDFEVKVEDSILRITGEKKLEREKENRNYKVVERCYGKFERTLSLPDYVDADKIKAKYENGVLTISLPKREEKKAKVVDVKIE</sequence>
<dbReference type="RefSeq" id="WP_012002069.1">
    <property type="nucleotide sequence ID" value="NC_009828.1"/>
</dbReference>
<reference evidence="5 6" key="1">
    <citation type="submission" date="2007-08" db="EMBL/GenBank/DDBJ databases">
        <title>Complete sequence of Thermotoga lettingae TMO.</title>
        <authorList>
            <consortium name="US DOE Joint Genome Institute"/>
            <person name="Copeland A."/>
            <person name="Lucas S."/>
            <person name="Lapidus A."/>
            <person name="Barry K."/>
            <person name="Glavina del Rio T."/>
            <person name="Dalin E."/>
            <person name="Tice H."/>
            <person name="Pitluck S."/>
            <person name="Foster B."/>
            <person name="Bruce D."/>
            <person name="Schmutz J."/>
            <person name="Larimer F."/>
            <person name="Land M."/>
            <person name="Hauser L."/>
            <person name="Kyrpides N."/>
            <person name="Mikhailova N."/>
            <person name="Nelson K."/>
            <person name="Gogarten J.P."/>
            <person name="Noll K."/>
            <person name="Richardson P."/>
        </authorList>
    </citation>
    <scope>NUCLEOTIDE SEQUENCE [LARGE SCALE GENOMIC DNA]</scope>
    <source>
        <strain evidence="6">ATCC BAA-301 / DSM 14385 / NBRC 107922 / TMO</strain>
    </source>
</reference>
<feature type="domain" description="SHSP" evidence="3">
    <location>
        <begin position="35"/>
        <end position="147"/>
    </location>
</feature>
<dbReference type="SUPFAM" id="SSF49764">
    <property type="entry name" value="HSP20-like chaperones"/>
    <property type="match status" value="1"/>
</dbReference>
<dbReference type="Proteomes" id="UP000002016">
    <property type="component" value="Chromosome"/>
</dbReference>
<feature type="domain" description="CS" evidence="4">
    <location>
        <begin position="39"/>
        <end position="143"/>
    </location>
</feature>
<dbReference type="Pfam" id="PF00011">
    <property type="entry name" value="HSP20"/>
    <property type="match status" value="1"/>
</dbReference>
<evidence type="ECO:0000313" key="5">
    <source>
        <dbReference type="EMBL" id="ABV32588.1"/>
    </source>
</evidence>
<keyword evidence="5" id="KW-0346">Stress response</keyword>
<dbReference type="Gene3D" id="2.60.40.790">
    <property type="match status" value="1"/>
</dbReference>
<dbReference type="EMBL" id="CP000812">
    <property type="protein sequence ID" value="ABV32588.1"/>
    <property type="molecule type" value="Genomic_DNA"/>
</dbReference>
<dbReference type="InterPro" id="IPR008978">
    <property type="entry name" value="HSP20-like_chaperone"/>
</dbReference>
<organism evidence="5 6">
    <name type="scientific">Pseudothermotoga lettingae (strain ATCC BAA-301 / DSM 14385 / NBRC 107922 / TMO)</name>
    <name type="common">Thermotoga lettingae</name>
    <dbReference type="NCBI Taxonomy" id="416591"/>
    <lineage>
        <taxon>Bacteria</taxon>
        <taxon>Thermotogati</taxon>
        <taxon>Thermotogota</taxon>
        <taxon>Thermotogae</taxon>
        <taxon>Thermotogales</taxon>
        <taxon>Thermotogaceae</taxon>
        <taxon>Pseudothermotoga</taxon>
    </lineage>
</organism>
<dbReference type="eggNOG" id="COG0071">
    <property type="taxonomic scope" value="Bacteria"/>
</dbReference>
<dbReference type="InterPro" id="IPR002068">
    <property type="entry name" value="A-crystallin/Hsp20_dom"/>
</dbReference>
<dbReference type="OrthoDB" id="9811615at2"/>
<dbReference type="PROSITE" id="PS01031">
    <property type="entry name" value="SHSP"/>
    <property type="match status" value="1"/>
</dbReference>
<reference evidence="5 6" key="2">
    <citation type="journal article" date="2009" name="Proc. Natl. Acad. Sci. U.S.A.">
        <title>On the chimeric nature, thermophilic origin, and phylogenetic placement of the Thermotogales.</title>
        <authorList>
            <person name="Zhaxybayeva O."/>
            <person name="Swithers K.S."/>
            <person name="Lapierre P."/>
            <person name="Fournier G.P."/>
            <person name="Bickhart D.M."/>
            <person name="DeBoy R.T."/>
            <person name="Nelson K.E."/>
            <person name="Nesbo C.L."/>
            <person name="Doolittle W.F."/>
            <person name="Gogarten J.P."/>
            <person name="Noll K.M."/>
        </authorList>
    </citation>
    <scope>NUCLEOTIDE SEQUENCE [LARGE SCALE GENOMIC DNA]</scope>
    <source>
        <strain evidence="6">ATCC BAA-301 / DSM 14385 / NBRC 107922 / TMO</strain>
    </source>
</reference>